<dbReference type="InterPro" id="IPR027417">
    <property type="entry name" value="P-loop_NTPase"/>
</dbReference>
<comment type="similarity">
    <text evidence="1">Belongs to the HerA family.</text>
</comment>
<evidence type="ECO:0000256" key="1">
    <source>
        <dbReference type="ARBA" id="ARBA00007816"/>
    </source>
</evidence>
<evidence type="ECO:0000259" key="5">
    <source>
        <dbReference type="Pfam" id="PF01935"/>
    </source>
</evidence>
<dbReference type="InterPro" id="IPR008571">
    <property type="entry name" value="HerA-like"/>
</dbReference>
<dbReference type="STRING" id="693661.Arcve_0654"/>
<dbReference type="KEGG" id="ave:Arcve_0654"/>
<dbReference type="RefSeq" id="WP_013683346.1">
    <property type="nucleotide sequence ID" value="NC_015320.1"/>
</dbReference>
<dbReference type="Pfam" id="PF01935">
    <property type="entry name" value="DUF87"/>
    <property type="match status" value="1"/>
</dbReference>
<dbReference type="eggNOG" id="arCOG00280">
    <property type="taxonomic scope" value="Archaea"/>
</dbReference>
<organism evidence="6 7">
    <name type="scientific">Archaeoglobus veneficus (strain DSM 11195 / SNP6)</name>
    <dbReference type="NCBI Taxonomy" id="693661"/>
    <lineage>
        <taxon>Archaea</taxon>
        <taxon>Methanobacteriati</taxon>
        <taxon>Methanobacteriota</taxon>
        <taxon>Archaeoglobi</taxon>
        <taxon>Archaeoglobales</taxon>
        <taxon>Archaeoglobaceae</taxon>
        <taxon>Archaeoglobus</taxon>
    </lineage>
</organism>
<dbReference type="GO" id="GO:0043139">
    <property type="term" value="F:5'-3' DNA helicase activity"/>
    <property type="evidence" value="ECO:0007669"/>
    <property type="project" value="UniProtKB-EC"/>
</dbReference>
<comment type="catalytic activity">
    <reaction evidence="2">
        <text>Couples ATP hydrolysis with the unwinding of duplex DNA by translocating in the 3'-5' direction.</text>
        <dbReference type="EC" id="5.6.2.4"/>
    </reaction>
</comment>
<dbReference type="PANTHER" id="PTHR42957">
    <property type="entry name" value="HELICASE MJ1565-RELATED"/>
    <property type="match status" value="1"/>
</dbReference>
<dbReference type="InterPro" id="IPR002789">
    <property type="entry name" value="HerA_central"/>
</dbReference>
<dbReference type="Gene3D" id="3.40.50.300">
    <property type="entry name" value="P-loop containing nucleotide triphosphate hydrolases"/>
    <property type="match status" value="1"/>
</dbReference>
<dbReference type="EMBL" id="CP002588">
    <property type="protein sequence ID" value="AEA46674.1"/>
    <property type="molecule type" value="Genomic_DNA"/>
</dbReference>
<evidence type="ECO:0000313" key="7">
    <source>
        <dbReference type="Proteomes" id="UP000008136"/>
    </source>
</evidence>
<proteinExistence type="inferred from homology"/>
<feature type="domain" description="Helicase HerA central" evidence="5">
    <location>
        <begin position="14"/>
        <end position="54"/>
    </location>
</feature>
<sequence length="227" mass="27097">MPAKIDFPHNFRWLIAGVTGSGKSYFTGYICEELRRLRRRFIVLDTKSDNLRGLTAMKDVHEVKVMPSTAYNWFRVLSKDYLVIRPTERTLTDELKQQYLQLLEVIYYNDRNRVVIVEEAHHLASQWNLEPIIELFVREGRGKGLSMVFTTQRIQEFSKLVWSQCDRTYIFRWFIPQDIKYIERFIPNFQELNASLAEHDVLEYNHKNGEYRVIRAGEVKRITEHYG</sequence>
<name>F2KR37_ARCVS</name>
<comment type="catalytic activity">
    <reaction evidence="3">
        <text>ATP + H2O = ADP + phosphate + H(+)</text>
        <dbReference type="Rhea" id="RHEA:13065"/>
        <dbReference type="ChEBI" id="CHEBI:15377"/>
        <dbReference type="ChEBI" id="CHEBI:15378"/>
        <dbReference type="ChEBI" id="CHEBI:30616"/>
        <dbReference type="ChEBI" id="CHEBI:43474"/>
        <dbReference type="ChEBI" id="CHEBI:456216"/>
        <dbReference type="EC" id="5.6.2.3"/>
    </reaction>
</comment>
<evidence type="ECO:0000256" key="4">
    <source>
        <dbReference type="ARBA" id="ARBA00048988"/>
    </source>
</evidence>
<accession>F2KR37</accession>
<dbReference type="AlphaFoldDB" id="F2KR37"/>
<dbReference type="HOGENOM" id="CLU_1217521_0_0_2"/>
<gene>
    <name evidence="6" type="ordered locus">Arcve_0654</name>
</gene>
<comment type="catalytic activity">
    <reaction evidence="4">
        <text>ATP + H2O = ADP + phosphate + H(+)</text>
        <dbReference type="Rhea" id="RHEA:13065"/>
        <dbReference type="ChEBI" id="CHEBI:15377"/>
        <dbReference type="ChEBI" id="CHEBI:15378"/>
        <dbReference type="ChEBI" id="CHEBI:30616"/>
        <dbReference type="ChEBI" id="CHEBI:43474"/>
        <dbReference type="ChEBI" id="CHEBI:456216"/>
        <dbReference type="EC" id="5.6.2.4"/>
    </reaction>
</comment>
<dbReference type="PANTHER" id="PTHR42957:SF1">
    <property type="entry name" value="HELICASE MJ1565-RELATED"/>
    <property type="match status" value="1"/>
</dbReference>
<dbReference type="Proteomes" id="UP000008136">
    <property type="component" value="Chromosome"/>
</dbReference>
<dbReference type="OrthoDB" id="112194at2157"/>
<evidence type="ECO:0000256" key="3">
    <source>
        <dbReference type="ARBA" id="ARBA00048954"/>
    </source>
</evidence>
<evidence type="ECO:0000313" key="6">
    <source>
        <dbReference type="EMBL" id="AEA46674.1"/>
    </source>
</evidence>
<keyword evidence="7" id="KW-1185">Reference proteome</keyword>
<dbReference type="GO" id="GO:0043138">
    <property type="term" value="F:3'-5' DNA helicase activity"/>
    <property type="evidence" value="ECO:0007669"/>
    <property type="project" value="UniProtKB-EC"/>
</dbReference>
<protein>
    <submittedName>
        <fullName evidence="6">ATPase</fullName>
    </submittedName>
</protein>
<evidence type="ECO:0000256" key="2">
    <source>
        <dbReference type="ARBA" id="ARBA00034617"/>
    </source>
</evidence>
<dbReference type="GeneID" id="10393752"/>
<reference evidence="6 7" key="1">
    <citation type="submission" date="2011-03" db="EMBL/GenBank/DDBJ databases">
        <title>The complete genome of Archaeoglobus veneficus SNP6.</title>
        <authorList>
            <consortium name="US DOE Joint Genome Institute (JGI-PGF)"/>
            <person name="Lucas S."/>
            <person name="Copeland A."/>
            <person name="Lapidus A."/>
            <person name="Bruce D."/>
            <person name="Goodwin L."/>
            <person name="Pitluck S."/>
            <person name="Kyrpides N."/>
            <person name="Mavromatis K."/>
            <person name="Pagani I."/>
            <person name="Ivanova N."/>
            <person name="Mikhailova N."/>
            <person name="Lu M."/>
            <person name="Detter J.C."/>
            <person name="Tapia R."/>
            <person name="Han C."/>
            <person name="Land M."/>
            <person name="Hauser L."/>
            <person name="Markowitz V."/>
            <person name="Cheng J.-F."/>
            <person name="Hugenholtz P."/>
            <person name="Woyke T."/>
            <person name="Wu D."/>
            <person name="Spring S."/>
            <person name="Brambilla E."/>
            <person name="Klenk H.-P."/>
            <person name="Eisen J.A."/>
        </authorList>
    </citation>
    <scope>NUCLEOTIDE SEQUENCE [LARGE SCALE GENOMIC DNA]</scope>
    <source>
        <strain>SNP6</strain>
    </source>
</reference>
<dbReference type="SUPFAM" id="SSF52540">
    <property type="entry name" value="P-loop containing nucleoside triphosphate hydrolases"/>
    <property type="match status" value="1"/>
</dbReference>